<feature type="transmembrane region" description="Helical" evidence="8">
    <location>
        <begin position="85"/>
        <end position="106"/>
    </location>
</feature>
<evidence type="ECO:0000256" key="1">
    <source>
        <dbReference type="ARBA" id="ARBA00004141"/>
    </source>
</evidence>
<dbReference type="InterPro" id="IPR001594">
    <property type="entry name" value="Palmitoyltrfase_DHHC"/>
</dbReference>
<dbReference type="EMBL" id="CAJJDO010000048">
    <property type="protein sequence ID" value="CAD8167807.1"/>
    <property type="molecule type" value="Genomic_DNA"/>
</dbReference>
<evidence type="ECO:0000256" key="8">
    <source>
        <dbReference type="RuleBase" id="RU079119"/>
    </source>
</evidence>
<evidence type="ECO:0000313" key="11">
    <source>
        <dbReference type="Proteomes" id="UP000689195"/>
    </source>
</evidence>
<dbReference type="GO" id="GO:0019706">
    <property type="term" value="F:protein-cysteine S-palmitoyltransferase activity"/>
    <property type="evidence" value="ECO:0007669"/>
    <property type="project" value="UniProtKB-EC"/>
</dbReference>
<organism evidence="10 11">
    <name type="scientific">Paramecium pentaurelia</name>
    <dbReference type="NCBI Taxonomy" id="43138"/>
    <lineage>
        <taxon>Eukaryota</taxon>
        <taxon>Sar</taxon>
        <taxon>Alveolata</taxon>
        <taxon>Ciliophora</taxon>
        <taxon>Intramacronucleata</taxon>
        <taxon>Oligohymenophorea</taxon>
        <taxon>Peniculida</taxon>
        <taxon>Parameciidae</taxon>
        <taxon>Paramecium</taxon>
    </lineage>
</organism>
<dbReference type="Pfam" id="PF01529">
    <property type="entry name" value="DHHC"/>
    <property type="match status" value="1"/>
</dbReference>
<keyword evidence="2 8" id="KW-0808">Transferase</keyword>
<dbReference type="GO" id="GO:0006612">
    <property type="term" value="P:protein targeting to membrane"/>
    <property type="evidence" value="ECO:0007669"/>
    <property type="project" value="TreeGrafter"/>
</dbReference>
<evidence type="ECO:0000259" key="9">
    <source>
        <dbReference type="Pfam" id="PF01529"/>
    </source>
</evidence>
<dbReference type="InterPro" id="IPR039859">
    <property type="entry name" value="PFA4/ZDH16/20/ERF2-like"/>
</dbReference>
<reference evidence="10" key="1">
    <citation type="submission" date="2021-01" db="EMBL/GenBank/DDBJ databases">
        <authorList>
            <consortium name="Genoscope - CEA"/>
            <person name="William W."/>
        </authorList>
    </citation>
    <scope>NUCLEOTIDE SEQUENCE</scope>
</reference>
<name>A0A8S1UU85_9CILI</name>
<evidence type="ECO:0000256" key="6">
    <source>
        <dbReference type="ARBA" id="ARBA00023315"/>
    </source>
</evidence>
<accession>A0A8S1UU85</accession>
<keyword evidence="5 8" id="KW-0472">Membrane</keyword>
<dbReference type="GO" id="GO:0005783">
    <property type="term" value="C:endoplasmic reticulum"/>
    <property type="evidence" value="ECO:0007669"/>
    <property type="project" value="TreeGrafter"/>
</dbReference>
<protein>
    <recommendedName>
        <fullName evidence="8">Palmitoyltransferase</fullName>
        <ecNumber evidence="8">2.3.1.225</ecNumber>
    </recommendedName>
</protein>
<comment type="catalytic activity">
    <reaction evidence="8">
        <text>L-cysteinyl-[protein] + hexadecanoyl-CoA = S-hexadecanoyl-L-cysteinyl-[protein] + CoA</text>
        <dbReference type="Rhea" id="RHEA:36683"/>
        <dbReference type="Rhea" id="RHEA-COMP:10131"/>
        <dbReference type="Rhea" id="RHEA-COMP:11032"/>
        <dbReference type="ChEBI" id="CHEBI:29950"/>
        <dbReference type="ChEBI" id="CHEBI:57287"/>
        <dbReference type="ChEBI" id="CHEBI:57379"/>
        <dbReference type="ChEBI" id="CHEBI:74151"/>
        <dbReference type="EC" id="2.3.1.225"/>
    </reaction>
</comment>
<evidence type="ECO:0000256" key="3">
    <source>
        <dbReference type="ARBA" id="ARBA00022692"/>
    </source>
</evidence>
<keyword evidence="6 8" id="KW-0012">Acyltransferase</keyword>
<dbReference type="GO" id="GO:0005794">
    <property type="term" value="C:Golgi apparatus"/>
    <property type="evidence" value="ECO:0007669"/>
    <property type="project" value="TreeGrafter"/>
</dbReference>
<dbReference type="PANTHER" id="PTHR22883:SF23">
    <property type="entry name" value="PALMITOYLTRANSFERASE ZDHHC6"/>
    <property type="match status" value="1"/>
</dbReference>
<dbReference type="AlphaFoldDB" id="A0A8S1UU85"/>
<comment type="subcellular location">
    <subcellularLocation>
        <location evidence="1">Membrane</location>
        <topology evidence="1">Multi-pass membrane protein</topology>
    </subcellularLocation>
</comment>
<comment type="similarity">
    <text evidence="7">Belongs to the DHHC palmitoyltransferase family. PFA5 subfamily.</text>
</comment>
<dbReference type="EC" id="2.3.1.225" evidence="8"/>
<evidence type="ECO:0000256" key="7">
    <source>
        <dbReference type="ARBA" id="ARBA00038298"/>
    </source>
</evidence>
<feature type="domain" description="Palmitoyltransferase DHHC" evidence="9">
    <location>
        <begin position="121"/>
        <end position="186"/>
    </location>
</feature>
<evidence type="ECO:0000256" key="2">
    <source>
        <dbReference type="ARBA" id="ARBA00022679"/>
    </source>
</evidence>
<dbReference type="PROSITE" id="PS50216">
    <property type="entry name" value="DHHC"/>
    <property type="match status" value="1"/>
</dbReference>
<keyword evidence="4 8" id="KW-1133">Transmembrane helix</keyword>
<sequence>MKQLDAFYQDDSNQIQQEETIGVLVQENDQSFKPHYGNNCMFRFDNGQPQFTIGPHWPLSLCAIISIIVGTYFISSIIHIQSGLWYSLGSIMNGLILEVCFLRVFLKNPGVNFTLNSVARNEKSCQPCKLVKEQGTYHCSKCDICVRGYDHHCPWVGKCIGEGNIIEFQMFLLSFLFFFTCNLILVMI</sequence>
<dbReference type="PANTHER" id="PTHR22883">
    <property type="entry name" value="ZINC FINGER DHHC DOMAIN CONTAINING PROTEIN"/>
    <property type="match status" value="1"/>
</dbReference>
<evidence type="ECO:0000256" key="4">
    <source>
        <dbReference type="ARBA" id="ARBA00022989"/>
    </source>
</evidence>
<dbReference type="OrthoDB" id="4096362at2759"/>
<comment type="caution">
    <text evidence="10">The sequence shown here is derived from an EMBL/GenBank/DDBJ whole genome shotgun (WGS) entry which is preliminary data.</text>
</comment>
<feature type="transmembrane region" description="Helical" evidence="8">
    <location>
        <begin position="168"/>
        <end position="187"/>
    </location>
</feature>
<gene>
    <name evidence="10" type="ORF">PPENT_87.1.T0480002</name>
</gene>
<comment type="domain">
    <text evidence="8">The DHHC domain is required for palmitoyltransferase activity.</text>
</comment>
<feature type="transmembrane region" description="Helical" evidence="8">
    <location>
        <begin position="57"/>
        <end position="78"/>
    </location>
</feature>
<evidence type="ECO:0000313" key="10">
    <source>
        <dbReference type="EMBL" id="CAD8167807.1"/>
    </source>
</evidence>
<dbReference type="Proteomes" id="UP000689195">
    <property type="component" value="Unassembled WGS sequence"/>
</dbReference>
<evidence type="ECO:0000256" key="5">
    <source>
        <dbReference type="ARBA" id="ARBA00023136"/>
    </source>
</evidence>
<dbReference type="GO" id="GO:0016020">
    <property type="term" value="C:membrane"/>
    <property type="evidence" value="ECO:0007669"/>
    <property type="project" value="UniProtKB-SubCell"/>
</dbReference>
<keyword evidence="3 8" id="KW-0812">Transmembrane</keyword>
<keyword evidence="11" id="KW-1185">Reference proteome</keyword>
<proteinExistence type="inferred from homology"/>